<feature type="domain" description="Glycosyltransferase 2-like" evidence="8">
    <location>
        <begin position="8"/>
        <end position="174"/>
    </location>
</feature>
<dbReference type="SUPFAM" id="SSF53448">
    <property type="entry name" value="Nucleotide-diphospho-sugar transferases"/>
    <property type="match status" value="1"/>
</dbReference>
<dbReference type="InterPro" id="IPR050256">
    <property type="entry name" value="Glycosyltransferase_2"/>
</dbReference>
<sequence length="327" mass="35996">MKSRHSLSVVIPVLNEAEGMAALLPQVEQQLRRCRVEWEIVIVDDGGNDNLAEVVADFERHADGPCNVQLLQLSRNFGKEAALTAGLAAARGDAVVCMDGDGQHPPTLLPAMVAQWRAGYDTVIAKQGSRAHEPLLLAWAKRRFYAFLQGHERFRIPAHAGDFRLLDRKVVRALLQLPERSRFMKGLYAWLGFRTAMIDFDAAPRTAGSSKFRFRQLAELATLGITAFSLRPLRMVSAAGALVSFAAVAYGLYIAVETLVFGNAVSGWATLASGMMLLSGVQLLCLGVIAEYLGRVYEEAKQRPLYVLDETVDHSQLGQRERSMKAI</sequence>
<dbReference type="RefSeq" id="WP_155453887.1">
    <property type="nucleotide sequence ID" value="NZ_WNKX01000006.1"/>
</dbReference>
<dbReference type="Pfam" id="PF00535">
    <property type="entry name" value="Glycos_transf_2"/>
    <property type="match status" value="1"/>
</dbReference>
<reference evidence="9 10" key="1">
    <citation type="submission" date="2019-11" db="EMBL/GenBank/DDBJ databases">
        <title>Type strains purchased from KCTC, JCM and DSMZ.</title>
        <authorList>
            <person name="Lu H."/>
        </authorList>
    </citation>
    <scope>NUCLEOTIDE SEQUENCE [LARGE SCALE GENOMIC DNA]</scope>
    <source>
        <strain evidence="9 10">JCM 31587</strain>
    </source>
</reference>
<evidence type="ECO:0000256" key="3">
    <source>
        <dbReference type="ARBA" id="ARBA00022679"/>
    </source>
</evidence>
<evidence type="ECO:0000313" key="10">
    <source>
        <dbReference type="Proteomes" id="UP000472320"/>
    </source>
</evidence>
<keyword evidence="3 9" id="KW-0808">Transferase</keyword>
<name>A0A6L6QFU2_9BURK</name>
<organism evidence="9 10">
    <name type="scientific">Massilia eburnea</name>
    <dbReference type="NCBI Taxonomy" id="1776165"/>
    <lineage>
        <taxon>Bacteria</taxon>
        <taxon>Pseudomonadati</taxon>
        <taxon>Pseudomonadota</taxon>
        <taxon>Betaproteobacteria</taxon>
        <taxon>Burkholderiales</taxon>
        <taxon>Oxalobacteraceae</taxon>
        <taxon>Telluria group</taxon>
        <taxon>Massilia</taxon>
    </lineage>
</organism>
<dbReference type="EMBL" id="WNKX01000006">
    <property type="protein sequence ID" value="MTW10954.1"/>
    <property type="molecule type" value="Genomic_DNA"/>
</dbReference>
<dbReference type="InterPro" id="IPR029044">
    <property type="entry name" value="Nucleotide-diphossugar_trans"/>
</dbReference>
<keyword evidence="2" id="KW-0328">Glycosyltransferase</keyword>
<protein>
    <submittedName>
        <fullName evidence="9">Glycosyltransferase</fullName>
    </submittedName>
</protein>
<keyword evidence="4 7" id="KW-0812">Transmembrane</keyword>
<evidence type="ECO:0000256" key="2">
    <source>
        <dbReference type="ARBA" id="ARBA00022676"/>
    </source>
</evidence>
<keyword evidence="6 7" id="KW-0472">Membrane</keyword>
<dbReference type="AlphaFoldDB" id="A0A6L6QFU2"/>
<dbReference type="CDD" id="cd04187">
    <property type="entry name" value="DPM1_like_bac"/>
    <property type="match status" value="1"/>
</dbReference>
<comment type="subcellular location">
    <subcellularLocation>
        <location evidence="1">Membrane</location>
        <topology evidence="1">Multi-pass membrane protein</topology>
    </subcellularLocation>
</comment>
<evidence type="ECO:0000259" key="8">
    <source>
        <dbReference type="Pfam" id="PF00535"/>
    </source>
</evidence>
<evidence type="ECO:0000256" key="5">
    <source>
        <dbReference type="ARBA" id="ARBA00022989"/>
    </source>
</evidence>
<comment type="caution">
    <text evidence="9">The sequence shown here is derived from an EMBL/GenBank/DDBJ whole genome shotgun (WGS) entry which is preliminary data.</text>
</comment>
<dbReference type="GO" id="GO:0005886">
    <property type="term" value="C:plasma membrane"/>
    <property type="evidence" value="ECO:0007669"/>
    <property type="project" value="TreeGrafter"/>
</dbReference>
<evidence type="ECO:0000256" key="4">
    <source>
        <dbReference type="ARBA" id="ARBA00022692"/>
    </source>
</evidence>
<keyword evidence="10" id="KW-1185">Reference proteome</keyword>
<dbReference type="PANTHER" id="PTHR48090:SF1">
    <property type="entry name" value="PROPHAGE BACTOPRENOL GLUCOSYL TRANSFERASE HOMOLOG"/>
    <property type="match status" value="1"/>
</dbReference>
<accession>A0A6L6QFU2</accession>
<keyword evidence="5 7" id="KW-1133">Transmembrane helix</keyword>
<evidence type="ECO:0000256" key="7">
    <source>
        <dbReference type="SAM" id="Phobius"/>
    </source>
</evidence>
<evidence type="ECO:0000256" key="1">
    <source>
        <dbReference type="ARBA" id="ARBA00004141"/>
    </source>
</evidence>
<proteinExistence type="predicted"/>
<evidence type="ECO:0000256" key="6">
    <source>
        <dbReference type="ARBA" id="ARBA00023136"/>
    </source>
</evidence>
<dbReference type="PANTHER" id="PTHR48090">
    <property type="entry name" value="UNDECAPRENYL-PHOSPHATE 4-DEOXY-4-FORMAMIDO-L-ARABINOSE TRANSFERASE-RELATED"/>
    <property type="match status" value="1"/>
</dbReference>
<feature type="transmembrane region" description="Helical" evidence="7">
    <location>
        <begin position="268"/>
        <end position="293"/>
    </location>
</feature>
<dbReference type="GO" id="GO:0016757">
    <property type="term" value="F:glycosyltransferase activity"/>
    <property type="evidence" value="ECO:0007669"/>
    <property type="project" value="UniProtKB-KW"/>
</dbReference>
<feature type="transmembrane region" description="Helical" evidence="7">
    <location>
        <begin position="235"/>
        <end position="256"/>
    </location>
</feature>
<gene>
    <name evidence="9" type="ORF">GM658_10100</name>
</gene>
<dbReference type="Proteomes" id="UP000472320">
    <property type="component" value="Unassembled WGS sequence"/>
</dbReference>
<evidence type="ECO:0000313" key="9">
    <source>
        <dbReference type="EMBL" id="MTW10954.1"/>
    </source>
</evidence>
<dbReference type="Gene3D" id="3.90.550.10">
    <property type="entry name" value="Spore Coat Polysaccharide Biosynthesis Protein SpsA, Chain A"/>
    <property type="match status" value="1"/>
</dbReference>
<dbReference type="InterPro" id="IPR001173">
    <property type="entry name" value="Glyco_trans_2-like"/>
</dbReference>
<dbReference type="OrthoDB" id="9811884at2"/>